<feature type="chain" id="PRO_5035967431" description="Peroxidase" evidence="16">
    <location>
        <begin position="30"/>
        <end position="322"/>
    </location>
</feature>
<feature type="binding site" evidence="13">
    <location>
        <position position="78"/>
    </location>
    <ligand>
        <name>Ca(2+)</name>
        <dbReference type="ChEBI" id="CHEBI:29108"/>
        <label>1</label>
    </ligand>
</feature>
<dbReference type="InterPro" id="IPR019794">
    <property type="entry name" value="Peroxidases_AS"/>
</dbReference>
<protein>
    <recommendedName>
        <fullName evidence="2 16">Peroxidase</fullName>
        <ecNumber evidence="2 16">1.11.1.7</ecNumber>
    </recommendedName>
</protein>
<evidence type="ECO:0000256" key="7">
    <source>
        <dbReference type="ARBA" id="ARBA00023002"/>
    </source>
</evidence>
<dbReference type="SUPFAM" id="SSF48113">
    <property type="entry name" value="Heme-dependent peroxidases"/>
    <property type="match status" value="1"/>
</dbReference>
<feature type="disulfide bond" evidence="15">
    <location>
        <begin position="41"/>
        <end position="117"/>
    </location>
</feature>
<feature type="binding site" evidence="13">
    <location>
        <position position="241"/>
    </location>
    <ligand>
        <name>Ca(2+)</name>
        <dbReference type="ChEBI" id="CHEBI:29108"/>
        <label>2</label>
    </ligand>
</feature>
<evidence type="ECO:0000256" key="11">
    <source>
        <dbReference type="PIRSR" id="PIRSR600823-1"/>
    </source>
</evidence>
<accession>A0A8T0I7T0</accession>
<evidence type="ECO:0000256" key="12">
    <source>
        <dbReference type="PIRSR" id="PIRSR600823-2"/>
    </source>
</evidence>
<feature type="active site" description="Proton acceptor" evidence="11">
    <location>
        <position position="72"/>
    </location>
</feature>
<evidence type="ECO:0000259" key="17">
    <source>
        <dbReference type="PROSITE" id="PS50873"/>
    </source>
</evidence>
<feature type="binding site" evidence="13">
    <location>
        <position position="91"/>
    </location>
    <ligand>
        <name>Ca(2+)</name>
        <dbReference type="ChEBI" id="CHEBI:29108"/>
        <label>1</label>
    </ligand>
</feature>
<dbReference type="InterPro" id="IPR033905">
    <property type="entry name" value="Secretory_peroxidase"/>
</dbReference>
<keyword evidence="10" id="KW-0325">Glycoprotein</keyword>
<evidence type="ECO:0000256" key="9">
    <source>
        <dbReference type="ARBA" id="ARBA00023157"/>
    </source>
</evidence>
<feature type="disulfide bond" evidence="15">
    <location>
        <begin position="202"/>
        <end position="229"/>
    </location>
</feature>
<keyword evidence="5 13" id="KW-0479">Metal-binding</keyword>
<feature type="binding site" evidence="13">
    <location>
        <position position="250"/>
    </location>
    <ligand>
        <name>Ca(2+)</name>
        <dbReference type="ChEBI" id="CHEBI:29108"/>
        <label>2</label>
    </ligand>
</feature>
<dbReference type="Gene3D" id="1.10.420.10">
    <property type="entry name" value="Peroxidase, domain 2"/>
    <property type="match status" value="1"/>
</dbReference>
<evidence type="ECO:0000256" key="4">
    <source>
        <dbReference type="ARBA" id="ARBA00022617"/>
    </source>
</evidence>
<keyword evidence="16" id="KW-0376">Hydrogen peroxide</keyword>
<evidence type="ECO:0000256" key="15">
    <source>
        <dbReference type="PIRSR" id="PIRSR600823-5"/>
    </source>
</evidence>
<evidence type="ECO:0000256" key="6">
    <source>
        <dbReference type="ARBA" id="ARBA00022837"/>
    </source>
</evidence>
<keyword evidence="16" id="KW-0964">Secreted</keyword>
<feature type="binding site" evidence="13">
    <location>
        <position position="245"/>
    </location>
    <ligand>
        <name>Ca(2+)</name>
        <dbReference type="ChEBI" id="CHEBI:29108"/>
        <label>2</label>
    </ligand>
</feature>
<keyword evidence="3 16" id="KW-0575">Peroxidase</keyword>
<dbReference type="GO" id="GO:0046872">
    <property type="term" value="F:metal ion binding"/>
    <property type="evidence" value="ECO:0007669"/>
    <property type="project" value="UniProtKB-UniRule"/>
</dbReference>
<dbReference type="FunFam" id="1.10.520.10:FF:000023">
    <property type="entry name" value="Peroxidase"/>
    <property type="match status" value="1"/>
</dbReference>
<comment type="similarity">
    <text evidence="16">Belongs to the peroxidase family. Classical plant (class III) peroxidase subfamily.</text>
</comment>
<feature type="binding site" description="axial binding residue" evidence="13">
    <location>
        <position position="195"/>
    </location>
    <ligand>
        <name>heme b</name>
        <dbReference type="ChEBI" id="CHEBI:60344"/>
    </ligand>
    <ligandPart>
        <name>Fe</name>
        <dbReference type="ChEBI" id="CHEBI:18248"/>
    </ligandPart>
</feature>
<dbReference type="GO" id="GO:0140825">
    <property type="term" value="F:lactoperoxidase activity"/>
    <property type="evidence" value="ECO:0007669"/>
    <property type="project" value="UniProtKB-EC"/>
</dbReference>
<comment type="caution">
    <text evidence="18">The sequence shown here is derived from an EMBL/GenBank/DDBJ whole genome shotgun (WGS) entry which is preliminary data.</text>
</comment>
<comment type="catalytic activity">
    <reaction evidence="1 16">
        <text>2 a phenolic donor + H2O2 = 2 a phenolic radical donor + 2 H2O</text>
        <dbReference type="Rhea" id="RHEA:56136"/>
        <dbReference type="ChEBI" id="CHEBI:15377"/>
        <dbReference type="ChEBI" id="CHEBI:16240"/>
        <dbReference type="ChEBI" id="CHEBI:139520"/>
        <dbReference type="ChEBI" id="CHEBI:139521"/>
        <dbReference type="EC" id="1.11.1.7"/>
    </reaction>
</comment>
<evidence type="ECO:0000256" key="16">
    <source>
        <dbReference type="RuleBase" id="RU362060"/>
    </source>
</evidence>
<evidence type="ECO:0000256" key="5">
    <source>
        <dbReference type="ARBA" id="ARBA00022723"/>
    </source>
</evidence>
<keyword evidence="19" id="KW-1185">Reference proteome</keyword>
<feature type="disulfide bond" evidence="15">
    <location>
        <begin position="123"/>
        <end position="318"/>
    </location>
</feature>
<keyword evidence="8 13" id="KW-0408">Iron</keyword>
<sequence length="322" mass="35314">MMARIQGVSLLSLLVVVAVLALSVSEVNAQQLSFTYYRKSCPNVESIVLAEVKKAFKKNPTIAPGILRMMFHDCFVRGCDGSVLLAGGNTERAAPINSRLHGFEVIDQIKTAVEKACPRTVSCADILAYASRDTVVVTGGLKWKVMGGRRDGRVSNKIEPQQNLPTGFAQAEELISTFSQKGLSPQQMVDLSGSHTLGVTHCEHISNRIFKPVDKSMPKDLLSKLQKICPKKTTGTPIVLDQTSTPNKFDTAYFKNIKAGRGLMTSDQDLYNPGASLRQYVDKNLNQNTFAKNFGAAMFALSNIEPTLAPDGEIRKRCQFRN</sequence>
<comment type="function">
    <text evidence="16">Removal of H(2)O(2), oxidation of toxic reductants, biosynthesis and degradation of lignin, suberization, auxin catabolism, response to environmental stresses such as wounding, pathogen attack and oxidative stress.</text>
</comment>
<name>A0A8T0I7T0_CERPU</name>
<keyword evidence="9 15" id="KW-1015">Disulfide bond</keyword>
<feature type="binding site" evidence="12">
    <location>
        <position position="165"/>
    </location>
    <ligand>
        <name>substrate</name>
    </ligand>
</feature>
<dbReference type="GO" id="GO:0020037">
    <property type="term" value="F:heme binding"/>
    <property type="evidence" value="ECO:0007669"/>
    <property type="project" value="UniProtKB-UniRule"/>
</dbReference>
<evidence type="ECO:0000256" key="10">
    <source>
        <dbReference type="ARBA" id="ARBA00023180"/>
    </source>
</evidence>
<feature type="binding site" evidence="13">
    <location>
        <position position="76"/>
    </location>
    <ligand>
        <name>Ca(2+)</name>
        <dbReference type="ChEBI" id="CHEBI:29108"/>
        <label>1</label>
    </ligand>
</feature>
<dbReference type="AlphaFoldDB" id="A0A8T0I7T0"/>
<evidence type="ECO:0000256" key="3">
    <source>
        <dbReference type="ARBA" id="ARBA00022559"/>
    </source>
</evidence>
<evidence type="ECO:0000256" key="13">
    <source>
        <dbReference type="PIRSR" id="PIRSR600823-3"/>
    </source>
</evidence>
<comment type="cofactor">
    <cofactor evidence="13 16">
        <name>heme b</name>
        <dbReference type="ChEBI" id="CHEBI:60344"/>
    </cofactor>
    <text evidence="13 16">Binds 1 heme b (iron(II)-protoporphyrin IX) group per subunit.</text>
</comment>
<evidence type="ECO:0000256" key="14">
    <source>
        <dbReference type="PIRSR" id="PIRSR600823-4"/>
    </source>
</evidence>
<feature type="site" description="Transition state stabilizer" evidence="14">
    <location>
        <position position="68"/>
    </location>
</feature>
<feature type="binding site" evidence="13">
    <location>
        <position position="82"/>
    </location>
    <ligand>
        <name>Ca(2+)</name>
        <dbReference type="ChEBI" id="CHEBI:29108"/>
        <label>1</label>
    </ligand>
</feature>
<dbReference type="InterPro" id="IPR010255">
    <property type="entry name" value="Haem_peroxidase_sf"/>
</dbReference>
<dbReference type="OrthoDB" id="2113341at2759"/>
<dbReference type="InterPro" id="IPR002016">
    <property type="entry name" value="Haem_peroxidase"/>
</dbReference>
<evidence type="ECO:0000256" key="1">
    <source>
        <dbReference type="ARBA" id="ARBA00000189"/>
    </source>
</evidence>
<dbReference type="PANTHER" id="PTHR31517:SF48">
    <property type="entry name" value="PEROXIDASE 16-RELATED"/>
    <property type="match status" value="1"/>
</dbReference>
<comment type="cofactor">
    <cofactor evidence="13 16">
        <name>Ca(2+)</name>
        <dbReference type="ChEBI" id="CHEBI:29108"/>
    </cofactor>
    <text evidence="13 16">Binds 2 calcium ions per subunit.</text>
</comment>
<reference evidence="18" key="1">
    <citation type="submission" date="2020-06" db="EMBL/GenBank/DDBJ databases">
        <title>WGS assembly of Ceratodon purpureus strain R40.</title>
        <authorList>
            <person name="Carey S.B."/>
            <person name="Jenkins J."/>
            <person name="Shu S."/>
            <person name="Lovell J.T."/>
            <person name="Sreedasyam A."/>
            <person name="Maumus F."/>
            <person name="Tiley G.P."/>
            <person name="Fernandez-Pozo N."/>
            <person name="Barry K."/>
            <person name="Chen C."/>
            <person name="Wang M."/>
            <person name="Lipzen A."/>
            <person name="Daum C."/>
            <person name="Saski C.A."/>
            <person name="Payton A.C."/>
            <person name="Mcbreen J.C."/>
            <person name="Conrad R.E."/>
            <person name="Kollar L.M."/>
            <person name="Olsson S."/>
            <person name="Huttunen S."/>
            <person name="Landis J.B."/>
            <person name="Wickett N.J."/>
            <person name="Johnson M.G."/>
            <person name="Rensing S.A."/>
            <person name="Grimwood J."/>
            <person name="Schmutz J."/>
            <person name="Mcdaniel S.F."/>
        </authorList>
    </citation>
    <scope>NUCLEOTIDE SEQUENCE</scope>
    <source>
        <strain evidence="18">R40</strain>
    </source>
</reference>
<evidence type="ECO:0000256" key="2">
    <source>
        <dbReference type="ARBA" id="ARBA00012313"/>
    </source>
</evidence>
<feature type="binding site" evidence="13">
    <location>
        <position position="80"/>
    </location>
    <ligand>
        <name>Ca(2+)</name>
        <dbReference type="ChEBI" id="CHEBI:29108"/>
        <label>1</label>
    </ligand>
</feature>
<dbReference type="Pfam" id="PF00141">
    <property type="entry name" value="peroxidase"/>
    <property type="match status" value="1"/>
</dbReference>
<keyword evidence="6 13" id="KW-0106">Calcium</keyword>
<feature type="disulfide bond" evidence="15">
    <location>
        <begin position="74"/>
        <end position="79"/>
    </location>
</feature>
<evidence type="ECO:0000256" key="8">
    <source>
        <dbReference type="ARBA" id="ARBA00023004"/>
    </source>
</evidence>
<dbReference type="EMBL" id="CM026424">
    <property type="protein sequence ID" value="KAG0579106.1"/>
    <property type="molecule type" value="Genomic_DNA"/>
</dbReference>
<dbReference type="GO" id="GO:0006979">
    <property type="term" value="P:response to oxidative stress"/>
    <property type="evidence" value="ECO:0007669"/>
    <property type="project" value="UniProtKB-UniRule"/>
</dbReference>
<dbReference type="PRINTS" id="PR00461">
    <property type="entry name" value="PLPEROXIDASE"/>
</dbReference>
<dbReference type="EC" id="1.11.1.7" evidence="2 16"/>
<feature type="binding site" evidence="13">
    <location>
        <position position="73"/>
    </location>
    <ligand>
        <name>Ca(2+)</name>
        <dbReference type="ChEBI" id="CHEBI:29108"/>
        <label>1</label>
    </ligand>
</feature>
<keyword evidence="4 16" id="KW-0349">Heme</keyword>
<keyword evidence="7 16" id="KW-0560">Oxidoreductase</keyword>
<dbReference type="CDD" id="cd00693">
    <property type="entry name" value="secretory_peroxidase"/>
    <property type="match status" value="1"/>
</dbReference>
<evidence type="ECO:0000313" key="19">
    <source>
        <dbReference type="Proteomes" id="UP000822688"/>
    </source>
</evidence>
<dbReference type="InterPro" id="IPR000823">
    <property type="entry name" value="Peroxidase_pln"/>
</dbReference>
<proteinExistence type="inferred from homology"/>
<dbReference type="PROSITE" id="PS50873">
    <property type="entry name" value="PEROXIDASE_4"/>
    <property type="match status" value="1"/>
</dbReference>
<dbReference type="GO" id="GO:0005576">
    <property type="term" value="C:extracellular region"/>
    <property type="evidence" value="ECO:0007669"/>
    <property type="project" value="UniProtKB-SubCell"/>
</dbReference>
<dbReference type="PROSITE" id="PS00436">
    <property type="entry name" value="PEROXIDASE_2"/>
    <property type="match status" value="1"/>
</dbReference>
<evidence type="ECO:0000313" key="18">
    <source>
        <dbReference type="EMBL" id="KAG0579106.1"/>
    </source>
</evidence>
<gene>
    <name evidence="18" type="ORF">KC19_4G073500</name>
</gene>
<feature type="binding site" evidence="13">
    <location>
        <position position="196"/>
    </location>
    <ligand>
        <name>Ca(2+)</name>
        <dbReference type="ChEBI" id="CHEBI:29108"/>
        <label>2</label>
    </ligand>
</feature>
<dbReference type="PRINTS" id="PR00458">
    <property type="entry name" value="PEROXIDASE"/>
</dbReference>
<feature type="signal peptide" evidence="16">
    <location>
        <begin position="1"/>
        <end position="29"/>
    </location>
</feature>
<dbReference type="Proteomes" id="UP000822688">
    <property type="component" value="Chromosome 4"/>
</dbReference>
<organism evidence="18 19">
    <name type="scientific">Ceratodon purpureus</name>
    <name type="common">Fire moss</name>
    <name type="synonym">Dicranum purpureum</name>
    <dbReference type="NCBI Taxonomy" id="3225"/>
    <lineage>
        <taxon>Eukaryota</taxon>
        <taxon>Viridiplantae</taxon>
        <taxon>Streptophyta</taxon>
        <taxon>Embryophyta</taxon>
        <taxon>Bryophyta</taxon>
        <taxon>Bryophytina</taxon>
        <taxon>Bryopsida</taxon>
        <taxon>Dicranidae</taxon>
        <taxon>Pseudoditrichales</taxon>
        <taxon>Ditrichaceae</taxon>
        <taxon>Ceratodon</taxon>
    </lineage>
</organism>
<keyword evidence="16" id="KW-0732">Signal</keyword>
<dbReference type="GO" id="GO:0042744">
    <property type="term" value="P:hydrogen peroxide catabolic process"/>
    <property type="evidence" value="ECO:0007669"/>
    <property type="project" value="UniProtKB-KW"/>
</dbReference>
<dbReference type="FunFam" id="1.10.420.10:FF:000006">
    <property type="entry name" value="Peroxidase"/>
    <property type="match status" value="1"/>
</dbReference>
<feature type="domain" description="Plant heme peroxidase family profile" evidence="17">
    <location>
        <begin position="31"/>
        <end position="322"/>
    </location>
</feature>
<comment type="subcellular location">
    <subcellularLocation>
        <location evidence="16">Secreted</location>
    </subcellularLocation>
</comment>
<dbReference type="PANTHER" id="PTHR31517">
    <property type="match status" value="1"/>
</dbReference>
<dbReference type="Gene3D" id="1.10.520.10">
    <property type="match status" value="1"/>
</dbReference>